<dbReference type="KEGG" id="sarm:DVA86_22155"/>
<reference evidence="3 4" key="1">
    <citation type="submission" date="2018-07" db="EMBL/GenBank/DDBJ databases">
        <title>Draft genome of the type strain Streptomyces armeniacus ATCC 15676.</title>
        <authorList>
            <person name="Labana P."/>
            <person name="Gosse J.T."/>
            <person name="Boddy C.N."/>
        </authorList>
    </citation>
    <scope>NUCLEOTIDE SEQUENCE [LARGE SCALE GENOMIC DNA]</scope>
    <source>
        <strain evidence="3 4">ATCC 15676</strain>
    </source>
</reference>
<evidence type="ECO:0000259" key="2">
    <source>
        <dbReference type="Pfam" id="PF13581"/>
    </source>
</evidence>
<dbReference type="RefSeq" id="WP_208880754.1">
    <property type="nucleotide sequence ID" value="NZ_CP031320.1"/>
</dbReference>
<dbReference type="InterPro" id="IPR003594">
    <property type="entry name" value="HATPase_dom"/>
</dbReference>
<dbReference type="SUPFAM" id="SSF55874">
    <property type="entry name" value="ATPase domain of HSP90 chaperone/DNA topoisomerase II/histidine kinase"/>
    <property type="match status" value="1"/>
</dbReference>
<organism evidence="3 4">
    <name type="scientific">Streptomyces armeniacus</name>
    <dbReference type="NCBI Taxonomy" id="83291"/>
    <lineage>
        <taxon>Bacteria</taxon>
        <taxon>Bacillati</taxon>
        <taxon>Actinomycetota</taxon>
        <taxon>Actinomycetes</taxon>
        <taxon>Kitasatosporales</taxon>
        <taxon>Streptomycetaceae</taxon>
        <taxon>Streptomyces</taxon>
    </lineage>
</organism>
<protein>
    <submittedName>
        <fullName evidence="3">ATP-binding protein</fullName>
    </submittedName>
</protein>
<dbReference type="PANTHER" id="PTHR35526">
    <property type="entry name" value="ANTI-SIGMA-F FACTOR RSBW-RELATED"/>
    <property type="match status" value="1"/>
</dbReference>
<proteinExistence type="predicted"/>
<keyword evidence="3" id="KW-0067">ATP-binding</keyword>
<feature type="domain" description="Histidine kinase/HSP90-like ATPase" evidence="2">
    <location>
        <begin position="10"/>
        <end position="125"/>
    </location>
</feature>
<evidence type="ECO:0000313" key="4">
    <source>
        <dbReference type="Proteomes" id="UP000254425"/>
    </source>
</evidence>
<sequence length="131" mass="14652">MPEATQRFFDPRPEAVRMAREFACLSLASWRRAAEPVETVRLCVSELASNALLHGAEPGRGFLVRLALADDVVRLEVHDSREVRPEPRRPSALDTAGRGLLLVAELADDWGVADREPFGKIVWARIKAPRR</sequence>
<evidence type="ECO:0000256" key="1">
    <source>
        <dbReference type="ARBA" id="ARBA00022527"/>
    </source>
</evidence>
<keyword evidence="1" id="KW-0418">Kinase</keyword>
<dbReference type="AlphaFoldDB" id="A0A345XTH5"/>
<dbReference type="CDD" id="cd16936">
    <property type="entry name" value="HATPase_RsbW-like"/>
    <property type="match status" value="1"/>
</dbReference>
<dbReference type="GO" id="GO:0004674">
    <property type="term" value="F:protein serine/threonine kinase activity"/>
    <property type="evidence" value="ECO:0007669"/>
    <property type="project" value="UniProtKB-KW"/>
</dbReference>
<gene>
    <name evidence="3" type="ORF">DVA86_22155</name>
</gene>
<evidence type="ECO:0000313" key="3">
    <source>
        <dbReference type="EMBL" id="AXK34941.1"/>
    </source>
</evidence>
<dbReference type="PANTHER" id="PTHR35526:SF3">
    <property type="entry name" value="ANTI-SIGMA-F FACTOR RSBW"/>
    <property type="match status" value="1"/>
</dbReference>
<dbReference type="Proteomes" id="UP000254425">
    <property type="component" value="Chromosome"/>
</dbReference>
<dbReference type="Gene3D" id="3.30.565.10">
    <property type="entry name" value="Histidine kinase-like ATPase, C-terminal domain"/>
    <property type="match status" value="1"/>
</dbReference>
<keyword evidence="1" id="KW-0723">Serine/threonine-protein kinase</keyword>
<dbReference type="Pfam" id="PF13581">
    <property type="entry name" value="HATPase_c_2"/>
    <property type="match status" value="1"/>
</dbReference>
<dbReference type="InterPro" id="IPR036890">
    <property type="entry name" value="HATPase_C_sf"/>
</dbReference>
<dbReference type="EMBL" id="CP031320">
    <property type="protein sequence ID" value="AXK34941.1"/>
    <property type="molecule type" value="Genomic_DNA"/>
</dbReference>
<keyword evidence="4" id="KW-1185">Reference proteome</keyword>
<keyword evidence="3" id="KW-0547">Nucleotide-binding</keyword>
<name>A0A345XTH5_9ACTN</name>
<dbReference type="GO" id="GO:0005524">
    <property type="term" value="F:ATP binding"/>
    <property type="evidence" value="ECO:0007669"/>
    <property type="project" value="UniProtKB-KW"/>
</dbReference>
<keyword evidence="1" id="KW-0808">Transferase</keyword>
<accession>A0A345XTH5</accession>
<dbReference type="InterPro" id="IPR050267">
    <property type="entry name" value="Anti-sigma-factor_SerPK"/>
</dbReference>